<keyword evidence="1" id="KW-1133">Transmembrane helix</keyword>
<feature type="transmembrane region" description="Helical" evidence="1">
    <location>
        <begin position="51"/>
        <end position="73"/>
    </location>
</feature>
<evidence type="ECO:0000313" key="3">
    <source>
        <dbReference type="Proteomes" id="UP000002814"/>
    </source>
</evidence>
<comment type="caution">
    <text evidence="2">The sequence shown here is derived from an EMBL/GenBank/DDBJ whole genome shotgun (WGS) entry which is preliminary data.</text>
</comment>
<dbReference type="HOGENOM" id="CLU_200594_0_0_9"/>
<dbReference type="AlphaFoldDB" id="E7S954"/>
<name>E7S954_9STRE</name>
<dbReference type="Pfam" id="PF17000">
    <property type="entry name" value="Asp5"/>
    <property type="match status" value="1"/>
</dbReference>
<reference evidence="2 3" key="1">
    <citation type="submission" date="2010-12" db="EMBL/GenBank/DDBJ databases">
        <authorList>
            <person name="Muzny D."/>
            <person name="Qin X."/>
            <person name="Deng J."/>
            <person name="Jiang H."/>
            <person name="Liu Y."/>
            <person name="Qu J."/>
            <person name="Song X.-Z."/>
            <person name="Zhang L."/>
            <person name="Thornton R."/>
            <person name="Coyle M."/>
            <person name="Francisco L."/>
            <person name="Jackson L."/>
            <person name="Javaid M."/>
            <person name="Korchina V."/>
            <person name="Kovar C."/>
            <person name="Mata R."/>
            <person name="Mathew T."/>
            <person name="Ngo R."/>
            <person name="Nguyen L."/>
            <person name="Nguyen N."/>
            <person name="Okwuonu G."/>
            <person name="Ongeri F."/>
            <person name="Pham C."/>
            <person name="Simmons D."/>
            <person name="Wilczek-Boney K."/>
            <person name="Hale W."/>
            <person name="Jakkamsetti A."/>
            <person name="Pham P."/>
            <person name="Ruth R."/>
            <person name="San Lucas F."/>
            <person name="Warren J."/>
            <person name="Zhang J."/>
            <person name="Zhao Z."/>
            <person name="Zhou C."/>
            <person name="Zhu D."/>
            <person name="Lee S."/>
            <person name="Bess C."/>
            <person name="Blankenburg K."/>
            <person name="Forbes L."/>
            <person name="Fu Q."/>
            <person name="Gubbala S."/>
            <person name="Hirani K."/>
            <person name="Jayaseelan J.C."/>
            <person name="Lara F."/>
            <person name="Munidasa M."/>
            <person name="Palculict T."/>
            <person name="Patil S."/>
            <person name="Pu L.-L."/>
            <person name="Saada N."/>
            <person name="Tang L."/>
            <person name="Weissenberger G."/>
            <person name="Zhu Y."/>
            <person name="Hemphill L."/>
            <person name="Shang Y."/>
            <person name="Youmans B."/>
            <person name="Ayvaz T."/>
            <person name="Ross M."/>
            <person name="Santibanez J."/>
            <person name="Aqrawi P."/>
            <person name="Gross S."/>
            <person name="Joshi V."/>
            <person name="Fowler G."/>
            <person name="Nazareth L."/>
            <person name="Reid J."/>
            <person name="Worley K."/>
            <person name="Petrosino J."/>
            <person name="Highlander S."/>
            <person name="Gibbs R."/>
        </authorList>
    </citation>
    <scope>NUCLEOTIDE SEQUENCE [LARGE SCALE GENOMIC DNA]</scope>
    <source>
        <strain evidence="2 3">ATCC 700641</strain>
    </source>
</reference>
<proteinExistence type="predicted"/>
<organism evidence="2 3">
    <name type="scientific">Streptococcus australis ATCC 700641</name>
    <dbReference type="NCBI Taxonomy" id="888833"/>
    <lineage>
        <taxon>Bacteria</taxon>
        <taxon>Bacillati</taxon>
        <taxon>Bacillota</taxon>
        <taxon>Bacilli</taxon>
        <taxon>Lactobacillales</taxon>
        <taxon>Streptococcaceae</taxon>
        <taxon>Streptococcus</taxon>
    </lineage>
</organism>
<gene>
    <name evidence="2" type="ORF">HMPREF9421_0590</name>
</gene>
<dbReference type="EMBL" id="AEQR01000010">
    <property type="protein sequence ID" value="EFV99945.1"/>
    <property type="molecule type" value="Genomic_DNA"/>
</dbReference>
<protein>
    <recommendedName>
        <fullName evidence="4">Accessory secretory protein Asp5</fullName>
    </recommendedName>
</protein>
<keyword evidence="1" id="KW-0812">Transmembrane</keyword>
<dbReference type="GeneID" id="93922594"/>
<keyword evidence="1" id="KW-0472">Membrane</keyword>
<evidence type="ECO:0000313" key="2">
    <source>
        <dbReference type="EMBL" id="EFV99945.1"/>
    </source>
</evidence>
<dbReference type="RefSeq" id="WP_006595505.1">
    <property type="nucleotide sequence ID" value="NZ_AFUD01000018.1"/>
</dbReference>
<sequence length="74" mass="8252">MEVLCLILLIVLSVLLIVLITLQPRQTQIFSNDAMSNIGKGSYWSSQPLLKIGTLVTSLALLVLLLFLMIFVYD</sequence>
<dbReference type="Proteomes" id="UP000002814">
    <property type="component" value="Unassembled WGS sequence"/>
</dbReference>
<dbReference type="InterPro" id="IPR031548">
    <property type="entry name" value="Asp5"/>
</dbReference>
<evidence type="ECO:0008006" key="4">
    <source>
        <dbReference type="Google" id="ProtNLM"/>
    </source>
</evidence>
<keyword evidence="3" id="KW-1185">Reference proteome</keyword>
<accession>E7S954</accession>
<evidence type="ECO:0000256" key="1">
    <source>
        <dbReference type="SAM" id="Phobius"/>
    </source>
</evidence>